<reference evidence="3" key="1">
    <citation type="submission" date="2020-10" db="EMBL/GenBank/DDBJ databases">
        <authorList>
            <person name="Han B."/>
            <person name="Lu T."/>
            <person name="Zhao Q."/>
            <person name="Huang X."/>
            <person name="Zhao Y."/>
        </authorList>
    </citation>
    <scope>NUCLEOTIDE SEQUENCE</scope>
</reference>
<organism evidence="3 4">
    <name type="scientific">Miscanthus lutarioriparius</name>
    <dbReference type="NCBI Taxonomy" id="422564"/>
    <lineage>
        <taxon>Eukaryota</taxon>
        <taxon>Viridiplantae</taxon>
        <taxon>Streptophyta</taxon>
        <taxon>Embryophyta</taxon>
        <taxon>Tracheophyta</taxon>
        <taxon>Spermatophyta</taxon>
        <taxon>Magnoliopsida</taxon>
        <taxon>Liliopsida</taxon>
        <taxon>Poales</taxon>
        <taxon>Poaceae</taxon>
        <taxon>PACMAD clade</taxon>
        <taxon>Panicoideae</taxon>
        <taxon>Andropogonodae</taxon>
        <taxon>Andropogoneae</taxon>
        <taxon>Saccharinae</taxon>
        <taxon>Miscanthus</taxon>
    </lineage>
</organism>
<dbReference type="Pfam" id="PF05686">
    <property type="entry name" value="Glyco_transf_90"/>
    <property type="match status" value="1"/>
</dbReference>
<dbReference type="AlphaFoldDB" id="A0A811SH86"/>
<evidence type="ECO:0000313" key="3">
    <source>
        <dbReference type="EMBL" id="CAD6340205.1"/>
    </source>
</evidence>
<dbReference type="InterPro" id="IPR006598">
    <property type="entry name" value="CAP10"/>
</dbReference>
<accession>A0A811SH86</accession>
<evidence type="ECO:0000256" key="1">
    <source>
        <dbReference type="SAM" id="MobiDB-lite"/>
    </source>
</evidence>
<dbReference type="PANTHER" id="PTHR34541">
    <property type="entry name" value="OS01G0729900 PROTEIN"/>
    <property type="match status" value="1"/>
</dbReference>
<feature type="compositionally biased region" description="Low complexity" evidence="1">
    <location>
        <begin position="77"/>
        <end position="91"/>
    </location>
</feature>
<feature type="region of interest" description="Disordered" evidence="1">
    <location>
        <begin position="64"/>
        <end position="108"/>
    </location>
</feature>
<dbReference type="SMART" id="SM00672">
    <property type="entry name" value="CAP10"/>
    <property type="match status" value="1"/>
</dbReference>
<proteinExistence type="predicted"/>
<keyword evidence="4" id="KW-1185">Reference proteome</keyword>
<dbReference type="PANTHER" id="PTHR34541:SF1">
    <property type="entry name" value="OS06G0152800 PROTEIN"/>
    <property type="match status" value="1"/>
</dbReference>
<gene>
    <name evidence="3" type="ORF">NCGR_LOCUS64303</name>
</gene>
<name>A0A811SH86_9POAL</name>
<feature type="domain" description="Glycosyl transferase CAP10" evidence="2">
    <location>
        <begin position="562"/>
        <end position="708"/>
    </location>
</feature>
<evidence type="ECO:0000313" key="4">
    <source>
        <dbReference type="Proteomes" id="UP000604825"/>
    </source>
</evidence>
<dbReference type="EMBL" id="CAJGYO010000019">
    <property type="protein sequence ID" value="CAD6340205.1"/>
    <property type="molecule type" value="Genomic_DNA"/>
</dbReference>
<dbReference type="Proteomes" id="UP000604825">
    <property type="component" value="Unassembled WGS sequence"/>
</dbReference>
<evidence type="ECO:0000259" key="2">
    <source>
        <dbReference type="SMART" id="SM00672"/>
    </source>
</evidence>
<sequence length="708" mass="76980">MSAAADDLARRVAAFLPVPLPPPSPSQKQQLSGVAAAVLDAGGRLGRAIGDVFCRLRIDDTFYSGGGVPKQRRRNSGKNNGGRSSAAAASKEGATTRGGDPLGSSGRFARAQGSMNLSATYDSRTNDVESSVVARGDLWRAEASHSSSSGGAASGSALTGAGAGYGANLFLVQLGPVLFVRDTTLLFPVHLSKRHLIWYGFERKNGVHSVCPAYWSAHKRWFFMSMLCLNPFACSFMDMQFPNGQLRYVAGDGFTTRAFLPLRGGILQAHGKFPGEKRLSFSFKNRSGGSVVPMVQWPDKSLSLGIVQALSWRTSGLILQPASQISICPTIGGRHPGVCMELIHSANDNVGVVCGYSHTASPSAYASISIGRSKLNGGAASCHEYKPVLFSKRYSTIPLQWSISISLDVSSLGLCALISCLWLAIRSTVFPATSSSGEEGSPLLPPAAEEEITEEGGTPRKDGAAPVVRRTGRWLSSSPGTVLRTRGVRSVMVGFVLLALLLDARRWTGLDATTSGTSTTTYFRLVVVGGCAYVETYRRAYQTRDVFTQWGILQLLRHYPGRVPDLDIMFACDDPGQVRAADFPTTPSDAPPVFRYCKDALTLDIVFADWFFWGWPEVGIRPWPQLLEENWHYAIQNGFKDSRIPKQCIYRYKVYVEGNAWSVSEKYILACDSPVQFVTTPFQDILSRGLVAGKHYWPINREHICKSI</sequence>
<comment type="caution">
    <text evidence="3">The sequence shown here is derived from an EMBL/GenBank/DDBJ whole genome shotgun (WGS) entry which is preliminary data.</text>
</comment>
<dbReference type="OrthoDB" id="1842620at2759"/>
<protein>
    <recommendedName>
        <fullName evidence="2">Glycosyl transferase CAP10 domain-containing protein</fullName>
    </recommendedName>
</protein>
<feature type="region of interest" description="Disordered" evidence="1">
    <location>
        <begin position="432"/>
        <end position="464"/>
    </location>
</feature>